<evidence type="ECO:0000313" key="1">
    <source>
        <dbReference type="EMBL" id="HBJ07562.1"/>
    </source>
</evidence>
<accession>A0A354LZ73</accession>
<dbReference type="Proteomes" id="UP000262954">
    <property type="component" value="Unassembled WGS sequence"/>
</dbReference>
<reference evidence="1 2" key="1">
    <citation type="journal article" date="2018" name="Nat. Biotechnol.">
        <title>A standardized bacterial taxonomy based on genome phylogeny substantially revises the tree of life.</title>
        <authorList>
            <person name="Parks D.H."/>
            <person name="Chuvochina M."/>
            <person name="Waite D.W."/>
            <person name="Rinke C."/>
            <person name="Skarshewski A."/>
            <person name="Chaumeil P.A."/>
            <person name="Hugenholtz P."/>
        </authorList>
    </citation>
    <scope>NUCLEOTIDE SEQUENCE [LARGE SCALE GENOMIC DNA]</scope>
    <source>
        <strain evidence="1">UBA11482</strain>
    </source>
</reference>
<organism evidence="1 2">
    <name type="scientific">Coprobacter fastidiosus</name>
    <dbReference type="NCBI Taxonomy" id="1099853"/>
    <lineage>
        <taxon>Bacteria</taxon>
        <taxon>Pseudomonadati</taxon>
        <taxon>Bacteroidota</taxon>
        <taxon>Bacteroidia</taxon>
        <taxon>Bacteroidales</taxon>
        <taxon>Barnesiellaceae</taxon>
        <taxon>Coprobacter</taxon>
    </lineage>
</organism>
<name>A0A354LZ73_9BACT</name>
<gene>
    <name evidence="1" type="ORF">DDY73_01020</name>
</gene>
<protein>
    <submittedName>
        <fullName evidence="1">Uncharacterized protein</fullName>
    </submittedName>
</protein>
<dbReference type="AlphaFoldDB" id="A0A354LZ73"/>
<evidence type="ECO:0000313" key="2">
    <source>
        <dbReference type="Proteomes" id="UP000262954"/>
    </source>
</evidence>
<dbReference type="EMBL" id="DNWC01000017">
    <property type="protein sequence ID" value="HBJ07562.1"/>
    <property type="molecule type" value="Genomic_DNA"/>
</dbReference>
<sequence length="149" mass="17374">MTLSIKNISKTIRFRRWSRNQFAAFQSIGKCVNIGCVCKSIIDISLKKQKGILYTSKKSDFICYPEADENDGKTPPDILFLFKKLEILPVILSNDIPYCIYFLLYPIETENYCLSCSSRSFFIKKYDRKIKKQSPIRGTFIRKRSILFA</sequence>
<comment type="caution">
    <text evidence="1">The sequence shown here is derived from an EMBL/GenBank/DDBJ whole genome shotgun (WGS) entry which is preliminary data.</text>
</comment>
<proteinExistence type="predicted"/>